<dbReference type="Gene3D" id="2.30.30.240">
    <property type="entry name" value="PRC-barrel domain"/>
    <property type="match status" value="1"/>
</dbReference>
<keyword evidence="3 5" id="KW-0698">rRNA processing</keyword>
<dbReference type="GO" id="GO:0005840">
    <property type="term" value="C:ribosome"/>
    <property type="evidence" value="ECO:0007669"/>
    <property type="project" value="InterPro"/>
</dbReference>
<dbReference type="Gene3D" id="2.40.30.60">
    <property type="entry name" value="RimM"/>
    <property type="match status" value="1"/>
</dbReference>
<dbReference type="InterPro" id="IPR011961">
    <property type="entry name" value="RimM"/>
</dbReference>
<dbReference type="GO" id="GO:0006364">
    <property type="term" value="P:rRNA processing"/>
    <property type="evidence" value="ECO:0007669"/>
    <property type="project" value="UniProtKB-UniRule"/>
</dbReference>
<keyword evidence="1 5" id="KW-0963">Cytoplasm</keyword>
<dbReference type="Proteomes" id="UP000253628">
    <property type="component" value="Unassembled WGS sequence"/>
</dbReference>
<sequence length="205" mass="22298">MSNFQDAGVPDDLVELGWIVSAYGVKGWVKIQPHSAQSEALVSAGKWWLKASATPLGKAGALLRPFPAKVIAARHHGASVVAQLDISPGRDQAEKLKGHSVWVPRASFPAADEDEYYWVDLIGCRLYGEQDGLPVLIGQVAEVIDNGAHAVLRVAQGRLNEQGELDLLRDAKGRTIDVLVPFVNAHVHTVDIANKRLDSNWPVEF</sequence>
<comment type="similarity">
    <text evidence="5">Belongs to the RimM family.</text>
</comment>
<dbReference type="PANTHER" id="PTHR33692:SF1">
    <property type="entry name" value="RIBOSOME MATURATION FACTOR RIMM"/>
    <property type="match status" value="1"/>
</dbReference>
<accession>A0A366HF06</accession>
<dbReference type="GO" id="GO:0042274">
    <property type="term" value="P:ribosomal small subunit biogenesis"/>
    <property type="evidence" value="ECO:0007669"/>
    <property type="project" value="UniProtKB-UniRule"/>
</dbReference>
<dbReference type="PANTHER" id="PTHR33692">
    <property type="entry name" value="RIBOSOME MATURATION FACTOR RIMM"/>
    <property type="match status" value="1"/>
</dbReference>
<keyword evidence="9" id="KW-1185">Reference proteome</keyword>
<dbReference type="NCBIfam" id="TIGR02273">
    <property type="entry name" value="16S_RimM"/>
    <property type="match status" value="1"/>
</dbReference>
<dbReference type="AlphaFoldDB" id="A0A366HF06"/>
<dbReference type="Pfam" id="PF24986">
    <property type="entry name" value="PRC_RimM"/>
    <property type="match status" value="1"/>
</dbReference>
<evidence type="ECO:0000256" key="2">
    <source>
        <dbReference type="ARBA" id="ARBA00022517"/>
    </source>
</evidence>
<evidence type="ECO:0000259" key="7">
    <source>
        <dbReference type="Pfam" id="PF24986"/>
    </source>
</evidence>
<gene>
    <name evidence="5" type="primary">rimM</name>
    <name evidence="8" type="ORF">DFR37_103423</name>
</gene>
<protein>
    <recommendedName>
        <fullName evidence="5">Ribosome maturation factor RimM</fullName>
    </recommendedName>
</protein>
<dbReference type="RefSeq" id="WP_113932815.1">
    <property type="nucleotide sequence ID" value="NZ_JACCEU010000004.1"/>
</dbReference>
<comment type="function">
    <text evidence="5">An accessory protein needed during the final step in the assembly of 30S ribosomal subunit, possibly for assembly of the head region. Essential for efficient processing of 16S rRNA. May be needed both before and after RbfA during the maturation of 16S rRNA. It has affinity for free ribosomal 30S subunits but not for 70S ribosomes.</text>
</comment>
<evidence type="ECO:0000256" key="4">
    <source>
        <dbReference type="ARBA" id="ARBA00023186"/>
    </source>
</evidence>
<evidence type="ECO:0000256" key="3">
    <source>
        <dbReference type="ARBA" id="ARBA00022552"/>
    </source>
</evidence>
<dbReference type="OrthoDB" id="9783509at2"/>
<comment type="subcellular location">
    <subcellularLocation>
        <location evidence="5">Cytoplasm</location>
    </subcellularLocation>
</comment>
<dbReference type="Pfam" id="PF01782">
    <property type="entry name" value="RimM"/>
    <property type="match status" value="1"/>
</dbReference>
<dbReference type="InterPro" id="IPR036976">
    <property type="entry name" value="RimM_N_sf"/>
</dbReference>
<name>A0A366HF06_9BURK</name>
<dbReference type="GO" id="GO:0005737">
    <property type="term" value="C:cytoplasm"/>
    <property type="evidence" value="ECO:0007669"/>
    <property type="project" value="UniProtKB-SubCell"/>
</dbReference>
<evidence type="ECO:0000313" key="9">
    <source>
        <dbReference type="Proteomes" id="UP000253628"/>
    </source>
</evidence>
<keyword evidence="4 5" id="KW-0143">Chaperone</keyword>
<feature type="domain" description="Ribosome maturation factor RimM PRC barrel" evidence="7">
    <location>
        <begin position="118"/>
        <end position="204"/>
    </location>
</feature>
<keyword evidence="2 5" id="KW-0690">Ribosome biogenesis</keyword>
<comment type="caution">
    <text evidence="8">The sequence shown here is derived from an EMBL/GenBank/DDBJ whole genome shotgun (WGS) entry which is preliminary data.</text>
</comment>
<feature type="domain" description="RimM N-terminal" evidence="6">
    <location>
        <begin position="16"/>
        <end position="106"/>
    </location>
</feature>
<dbReference type="InterPro" id="IPR002676">
    <property type="entry name" value="RimM_N"/>
</dbReference>
<dbReference type="InterPro" id="IPR056792">
    <property type="entry name" value="PRC_RimM"/>
</dbReference>
<dbReference type="SUPFAM" id="SSF50447">
    <property type="entry name" value="Translation proteins"/>
    <property type="match status" value="1"/>
</dbReference>
<reference evidence="8 9" key="1">
    <citation type="submission" date="2018-06" db="EMBL/GenBank/DDBJ databases">
        <title>Genomic Encyclopedia of Type Strains, Phase IV (KMG-IV): sequencing the most valuable type-strain genomes for metagenomic binning, comparative biology and taxonomic classification.</title>
        <authorList>
            <person name="Goeker M."/>
        </authorList>
    </citation>
    <scope>NUCLEOTIDE SEQUENCE [LARGE SCALE GENOMIC DNA]</scope>
    <source>
        <strain evidence="8 9">DSM 25520</strain>
    </source>
</reference>
<dbReference type="SUPFAM" id="SSF50346">
    <property type="entry name" value="PRC-barrel domain"/>
    <property type="match status" value="1"/>
</dbReference>
<proteinExistence type="inferred from homology"/>
<dbReference type="InterPro" id="IPR009000">
    <property type="entry name" value="Transl_B-barrel_sf"/>
</dbReference>
<evidence type="ECO:0000256" key="5">
    <source>
        <dbReference type="HAMAP-Rule" id="MF_00014"/>
    </source>
</evidence>
<evidence type="ECO:0000259" key="6">
    <source>
        <dbReference type="Pfam" id="PF01782"/>
    </source>
</evidence>
<comment type="subunit">
    <text evidence="5">Binds ribosomal protein uS19.</text>
</comment>
<dbReference type="EMBL" id="QNRQ01000003">
    <property type="protein sequence ID" value="RBP41077.1"/>
    <property type="molecule type" value="Genomic_DNA"/>
</dbReference>
<dbReference type="HAMAP" id="MF_00014">
    <property type="entry name" value="Ribosome_mat_RimM"/>
    <property type="match status" value="1"/>
</dbReference>
<comment type="domain">
    <text evidence="5">The PRC barrel domain binds ribosomal protein uS19.</text>
</comment>
<dbReference type="InterPro" id="IPR011033">
    <property type="entry name" value="PRC_barrel-like_sf"/>
</dbReference>
<evidence type="ECO:0000313" key="8">
    <source>
        <dbReference type="EMBL" id="RBP41077.1"/>
    </source>
</evidence>
<evidence type="ECO:0000256" key="1">
    <source>
        <dbReference type="ARBA" id="ARBA00022490"/>
    </source>
</evidence>
<dbReference type="GO" id="GO:0043022">
    <property type="term" value="F:ribosome binding"/>
    <property type="evidence" value="ECO:0007669"/>
    <property type="project" value="InterPro"/>
</dbReference>
<organism evidence="8 9">
    <name type="scientific">Eoetvoesiella caeni</name>
    <dbReference type="NCBI Taxonomy" id="645616"/>
    <lineage>
        <taxon>Bacteria</taxon>
        <taxon>Pseudomonadati</taxon>
        <taxon>Pseudomonadota</taxon>
        <taxon>Betaproteobacteria</taxon>
        <taxon>Burkholderiales</taxon>
        <taxon>Alcaligenaceae</taxon>
        <taxon>Eoetvoesiella</taxon>
    </lineage>
</organism>